<dbReference type="EMBL" id="JABFUD020000009">
    <property type="protein sequence ID" value="KAI5075475.1"/>
    <property type="molecule type" value="Genomic_DNA"/>
</dbReference>
<keyword evidence="2" id="KW-1185">Reference proteome</keyword>
<sequence>MGGFVGISPGAYFLTNQLTVQYTFLLDTTFYAIRDALTTVGRVQLYNNPLKNGAIDGVTAAVPVTGEF</sequence>
<comment type="caution">
    <text evidence="1">The sequence shown here is derived from an EMBL/GenBank/DDBJ whole genome shotgun (WGS) entry which is preliminary data.</text>
</comment>
<gene>
    <name evidence="1" type="ORF">GOP47_0009551</name>
</gene>
<organism evidence="1 2">
    <name type="scientific">Adiantum capillus-veneris</name>
    <name type="common">Maidenhair fern</name>
    <dbReference type="NCBI Taxonomy" id="13818"/>
    <lineage>
        <taxon>Eukaryota</taxon>
        <taxon>Viridiplantae</taxon>
        <taxon>Streptophyta</taxon>
        <taxon>Embryophyta</taxon>
        <taxon>Tracheophyta</taxon>
        <taxon>Polypodiopsida</taxon>
        <taxon>Polypodiidae</taxon>
        <taxon>Polypodiales</taxon>
        <taxon>Pteridineae</taxon>
        <taxon>Pteridaceae</taxon>
        <taxon>Vittarioideae</taxon>
        <taxon>Adiantum</taxon>
    </lineage>
</organism>
<proteinExistence type="predicted"/>
<dbReference type="AlphaFoldDB" id="A0A9D4ZJS2"/>
<name>A0A9D4ZJS2_ADICA</name>
<reference evidence="1" key="1">
    <citation type="submission" date="2021-01" db="EMBL/GenBank/DDBJ databases">
        <title>Adiantum capillus-veneris genome.</title>
        <authorList>
            <person name="Fang Y."/>
            <person name="Liao Q."/>
        </authorList>
    </citation>
    <scope>NUCLEOTIDE SEQUENCE</scope>
    <source>
        <strain evidence="1">H3</strain>
        <tissue evidence="1">Leaf</tissue>
    </source>
</reference>
<accession>A0A9D4ZJS2</accession>
<evidence type="ECO:0000313" key="1">
    <source>
        <dbReference type="EMBL" id="KAI5075475.1"/>
    </source>
</evidence>
<dbReference type="Proteomes" id="UP000886520">
    <property type="component" value="Chromosome 9"/>
</dbReference>
<evidence type="ECO:0000313" key="2">
    <source>
        <dbReference type="Proteomes" id="UP000886520"/>
    </source>
</evidence>
<protein>
    <submittedName>
        <fullName evidence="1">Uncharacterized protein</fullName>
    </submittedName>
</protein>